<dbReference type="RefSeq" id="WP_105305122.1">
    <property type="nucleotide sequence ID" value="NZ_VUMN01000014.1"/>
</dbReference>
<dbReference type="Proteomes" id="UP000461880">
    <property type="component" value="Unassembled WGS sequence"/>
</dbReference>
<accession>A0A7X2NS91</accession>
<dbReference type="AlphaFoldDB" id="A0A7X2NS91"/>
<comment type="caution">
    <text evidence="2">The sequence shown here is derived from an EMBL/GenBank/DDBJ whole genome shotgun (WGS) entry which is preliminary data.</text>
</comment>
<sequence length="106" mass="12144">MNSLFSYSITGAEDNAIIESLAETAKANHANPRIYFQYLIDRMMDRNRSARITESFLKELMPWSDSYHEYEAGKKREIVDYMGTGPDKPPKVRVVDGKKKLIQPSA</sequence>
<dbReference type="EMBL" id="VUMN01000014">
    <property type="protein sequence ID" value="MSS58615.1"/>
    <property type="molecule type" value="Genomic_DNA"/>
</dbReference>
<name>A0A7X2NS91_9FIRM</name>
<keyword evidence="3" id="KW-1185">Reference proteome</keyword>
<organism evidence="2 3">
    <name type="scientific">Stecheria intestinalis</name>
    <dbReference type="NCBI Taxonomy" id="2606630"/>
    <lineage>
        <taxon>Bacteria</taxon>
        <taxon>Bacillati</taxon>
        <taxon>Bacillota</taxon>
        <taxon>Erysipelotrichia</taxon>
        <taxon>Erysipelotrichales</taxon>
        <taxon>Erysipelotrichaceae</taxon>
        <taxon>Stecheria</taxon>
    </lineage>
</organism>
<gene>
    <name evidence="2" type="ORF">FYJ51_06820</name>
</gene>
<evidence type="ECO:0000259" key="1">
    <source>
        <dbReference type="Pfam" id="PF13817"/>
    </source>
</evidence>
<feature type="domain" description="Transposase IS66 C-terminal" evidence="1">
    <location>
        <begin position="20"/>
        <end position="63"/>
    </location>
</feature>
<evidence type="ECO:0000313" key="3">
    <source>
        <dbReference type="Proteomes" id="UP000461880"/>
    </source>
</evidence>
<proteinExistence type="predicted"/>
<evidence type="ECO:0000313" key="2">
    <source>
        <dbReference type="EMBL" id="MSS58615.1"/>
    </source>
</evidence>
<dbReference type="Pfam" id="PF13817">
    <property type="entry name" value="DDE_Tnp_IS66_C"/>
    <property type="match status" value="1"/>
</dbReference>
<dbReference type="InterPro" id="IPR039552">
    <property type="entry name" value="IS66_C"/>
</dbReference>
<reference evidence="2 3" key="1">
    <citation type="submission" date="2019-08" db="EMBL/GenBank/DDBJ databases">
        <title>In-depth cultivation of the pig gut microbiome towards novel bacterial diversity and tailored functional studies.</title>
        <authorList>
            <person name="Wylensek D."/>
            <person name="Hitch T.C.A."/>
            <person name="Clavel T."/>
        </authorList>
    </citation>
    <scope>NUCLEOTIDE SEQUENCE [LARGE SCALE GENOMIC DNA]</scope>
    <source>
        <strain evidence="2 3">Oil+RF-744-GAM-WT-6</strain>
    </source>
</reference>
<protein>
    <submittedName>
        <fullName evidence="2">Transposase domain-containing protein</fullName>
    </submittedName>
</protein>